<reference evidence="2" key="1">
    <citation type="journal article" date="2020" name="bioRxiv">
        <title>Comparative genomics of Chlamydomonas.</title>
        <authorList>
            <person name="Craig R.J."/>
            <person name="Hasan A.R."/>
            <person name="Ness R.W."/>
            <person name="Keightley P.D."/>
        </authorList>
    </citation>
    <scope>NUCLEOTIDE SEQUENCE</scope>
    <source>
        <strain evidence="2">CCAP 11/70</strain>
    </source>
</reference>
<feature type="region of interest" description="Disordered" evidence="1">
    <location>
        <begin position="186"/>
        <end position="605"/>
    </location>
</feature>
<gene>
    <name evidence="2" type="ORF">HYH03_009654</name>
</gene>
<evidence type="ECO:0000313" key="3">
    <source>
        <dbReference type="Proteomes" id="UP000612055"/>
    </source>
</evidence>
<feature type="compositionally biased region" description="Gly residues" evidence="1">
    <location>
        <begin position="274"/>
        <end position="285"/>
    </location>
</feature>
<proteinExistence type="predicted"/>
<dbReference type="Proteomes" id="UP000612055">
    <property type="component" value="Unassembled WGS sequence"/>
</dbReference>
<feature type="compositionally biased region" description="Pro residues" evidence="1">
    <location>
        <begin position="235"/>
        <end position="248"/>
    </location>
</feature>
<feature type="compositionally biased region" description="Gly residues" evidence="1">
    <location>
        <begin position="474"/>
        <end position="491"/>
    </location>
</feature>
<evidence type="ECO:0000313" key="2">
    <source>
        <dbReference type="EMBL" id="KAG2492163.1"/>
    </source>
</evidence>
<feature type="compositionally biased region" description="Gly residues" evidence="1">
    <location>
        <begin position="586"/>
        <end position="596"/>
    </location>
</feature>
<evidence type="ECO:0000256" key="1">
    <source>
        <dbReference type="SAM" id="MobiDB-lite"/>
    </source>
</evidence>
<sequence>MGNAGSLILAREPDWDAYLTAEWRSDTARELDSLGGLCRAPIPRGGSFSARLALLETVLNKHGTELQKFFQPQQADPNAKKGRRGAKLPIPELLALRQGPIEVAEWRQRMHAARRRVILVVKCTVLMMRGKLKVAPVPRLDRFDFAIYSTLGGDWIKVAEEQQRYMTLRDQVEAATVALQDAIQAATAPPEPVRTNSRSLPPLAVGGGGAGSPQGSPTSSANQLPFLTVDGLPGDPQPPASPKPPSGPGRPLVHSTVVGSGGGGGAARLVAPGGSPGSSGGGGSGQEASTPTGGGGRNHGVAGVRSNLGSQAAMHAGRANKDKDKDSGTLPTAASAPPGALPPARAANSGPNPAASAPGAGPPAPPRRGSLSGYASSPNVPALDDASCPPLESRNTTLGFAKPPPLDLSLSMGGGASSANGMVPMPPPLLTPSGGATTPGKKPSGLFIRARIRQAGEAQSTGGTPPAPTTPTHGSGGGGGSSGPNSGGGPGTSSPALGPGRLSLFGGEESRGFVPEGGSRGFVPEGGSRGFVPEGGSRGFVPEGSSGSSMPPAPGSTQAFLPSLPDSPSMQRARAAQQPPWADGDAAGGGGGGSGPWPGAAAVPGLLPKLAGRSFHQHSSSGAAVPGLRADTSRLSLLREEGLDGSRGVSGARGSYSLDGRPRAGLDGDLMGEEAGSSSGTGPGAPSGGRLSKPGGPSSVSRKSLVAAAAGTAEQRRSSGGGGVRRASHDGVSGSGGAGTAGVAAAGASTVSVNGMLHATTGGGIKPPLVRASSDAGRAFGGRASEPVIGASPARRPPERTPSGLSRQAFDGPASSQLPRGSNLANAATASGAAVSPVYASPSANPRAVNVRAAAAADVAAACTSPVAASGSGRGGSGTGYQYTGPGSNMASPVGPRPPMGAPISSQAFKTMSVLRQAAAVRVSGSGVDPGAAAGGAASSAGSPAQQQQVLIVSPEASAKIEQLKAQLTARIEDLHRCSQLISVFLNRCNAAWAEAQSWGPPPMVSQLQLSAFARSESAMVFRNELVRMLCTGGLAVHLRAADDYLEPGLARSWGQSVAADQPAGSGLVSPGSIANATIAAMTGPGGANASAQSLVQQGLERLGSGRWPGTAGGGFGGGTSSGSVNGSAFNGAAPLAGGFLPGLMYRSTAPDLWTHDPWKMLDQHRPGMTFSGPRLDAIPLGCRVLASLVLAVEALAGRDAIAHLPLVLAVSEDQQDEVVRQLWGFRFFGIPRDNVVIVVQPSHPGYWYDPAHRMWNQGDASHSLPLGSGYGLMQLAWGGEAMRVNEDGCLAPLSISALAWMEARGVKWMVSRRARDLSLLSKDGVLDMTSLAYGLYYHTDRAPNTNVIMEAQPAANLLLSRALDSIVLARRPEGVDTETSAGAAVALPSPGSGGGASSGSGQQQVVELSHSDLATPVMRAVLADCQAAGRVLAGVGRYMMHLASIKSMLAGRLSVLRPKLGLVDDMLHLRLEAADVTSASTASTLLMQAKPDLPQLLVHDDVEALLPLLQAQDNNTAFRQLVMSCRDDDMRAAAVSTPPPNGAAVERMRLHPHSQRIVVFVVSNNVSAAAVSMAASLARPGRDVVTLATVVPDAKLFKDRSEQLLSKHALAFEKQCVAHYSCEVVERGSYGLIDCMENFCVVHGATLVIMGSNSLTSAASTSSSSSTAGSGSTAASLIHIVGSVTLALMRRMPMPLILVTRASHAASAAAVAAAEKEGRRRPLRLLAVLEGQAKGMVEYLAGKLCNTTGGDQLVLSYIRPSANLTRQQQANVKALIGRYLHQVAGQGMRPATTLILDAPMDRSLAAAVQEHTADLLCLPAGPRNAQVPPGVVATLRAASCAVMWHRDAGASSLGA</sequence>
<dbReference type="Gene3D" id="3.40.50.12370">
    <property type="match status" value="1"/>
</dbReference>
<accession>A0A836BYC5</accession>
<feature type="compositionally biased region" description="Low complexity" evidence="1">
    <location>
        <begin position="571"/>
        <end position="585"/>
    </location>
</feature>
<organism evidence="2 3">
    <name type="scientific">Edaphochlamys debaryana</name>
    <dbReference type="NCBI Taxonomy" id="47281"/>
    <lineage>
        <taxon>Eukaryota</taxon>
        <taxon>Viridiplantae</taxon>
        <taxon>Chlorophyta</taxon>
        <taxon>core chlorophytes</taxon>
        <taxon>Chlorophyceae</taxon>
        <taxon>CS clade</taxon>
        <taxon>Chlamydomonadales</taxon>
        <taxon>Chlamydomonadales incertae sedis</taxon>
        <taxon>Edaphochlamys</taxon>
    </lineage>
</organism>
<feature type="region of interest" description="Disordered" evidence="1">
    <location>
        <begin position="866"/>
        <end position="905"/>
    </location>
</feature>
<feature type="region of interest" description="Disordered" evidence="1">
    <location>
        <begin position="639"/>
        <end position="742"/>
    </location>
</feature>
<feature type="compositionally biased region" description="Low complexity" evidence="1">
    <location>
        <begin position="328"/>
        <end position="359"/>
    </location>
</feature>
<comment type="caution">
    <text evidence="2">The sequence shown here is derived from an EMBL/GenBank/DDBJ whole genome shotgun (WGS) entry which is preliminary data.</text>
</comment>
<feature type="compositionally biased region" description="Low complexity" evidence="1">
    <location>
        <begin position="1381"/>
        <end position="1391"/>
    </location>
</feature>
<dbReference type="EMBL" id="JAEHOE010000047">
    <property type="protein sequence ID" value="KAG2492163.1"/>
    <property type="molecule type" value="Genomic_DNA"/>
</dbReference>
<feature type="region of interest" description="Disordered" evidence="1">
    <location>
        <begin position="1380"/>
        <end position="1405"/>
    </location>
</feature>
<keyword evidence="3" id="KW-1185">Reference proteome</keyword>
<protein>
    <submittedName>
        <fullName evidence="2">Uncharacterized protein</fullName>
    </submittedName>
</protein>
<name>A0A836BYC5_9CHLO</name>
<feature type="region of interest" description="Disordered" evidence="1">
    <location>
        <begin position="761"/>
        <end position="825"/>
    </location>
</feature>
<dbReference type="OrthoDB" id="543310at2759"/>